<dbReference type="AlphaFoldDB" id="A0A286UGI2"/>
<accession>A0A286UGI2</accession>
<dbReference type="Pfam" id="PF02627">
    <property type="entry name" value="CMD"/>
    <property type="match status" value="1"/>
</dbReference>
<feature type="domain" description="Carboxymuconolactone decarboxylase-like" evidence="1">
    <location>
        <begin position="45"/>
        <end position="124"/>
    </location>
</feature>
<proteinExistence type="predicted"/>
<keyword evidence="3" id="KW-1185">Reference proteome</keyword>
<comment type="caution">
    <text evidence="2">The sequence shown here is derived from an EMBL/GenBank/DDBJ whole genome shotgun (WGS) entry which is preliminary data.</text>
</comment>
<evidence type="ECO:0000313" key="3">
    <source>
        <dbReference type="Proteomes" id="UP000217199"/>
    </source>
</evidence>
<gene>
    <name evidence="2" type="ORF">PNOK_0548100</name>
</gene>
<dbReference type="Gene3D" id="1.20.1290.10">
    <property type="entry name" value="AhpD-like"/>
    <property type="match status" value="1"/>
</dbReference>
<dbReference type="Proteomes" id="UP000217199">
    <property type="component" value="Unassembled WGS sequence"/>
</dbReference>
<reference evidence="2 3" key="1">
    <citation type="journal article" date="2017" name="Mol. Ecol.">
        <title>Comparative and population genomic landscape of Phellinus noxius: A hypervariable fungus causing root rot in trees.</title>
        <authorList>
            <person name="Chung C.L."/>
            <person name="Lee T.J."/>
            <person name="Akiba M."/>
            <person name="Lee H.H."/>
            <person name="Kuo T.H."/>
            <person name="Liu D."/>
            <person name="Ke H.M."/>
            <person name="Yokoi T."/>
            <person name="Roa M.B."/>
            <person name="Lu M.J."/>
            <person name="Chang Y.Y."/>
            <person name="Ann P.J."/>
            <person name="Tsai J.N."/>
            <person name="Chen C.Y."/>
            <person name="Tzean S.S."/>
            <person name="Ota Y."/>
            <person name="Hattori T."/>
            <person name="Sahashi N."/>
            <person name="Liou R.F."/>
            <person name="Kikuchi T."/>
            <person name="Tsai I.J."/>
        </authorList>
    </citation>
    <scope>NUCLEOTIDE SEQUENCE [LARGE SCALE GENOMIC DNA]</scope>
    <source>
        <strain evidence="2 3">FFPRI411160</strain>
    </source>
</reference>
<evidence type="ECO:0000259" key="1">
    <source>
        <dbReference type="Pfam" id="PF02627"/>
    </source>
</evidence>
<dbReference type="InterPro" id="IPR029032">
    <property type="entry name" value="AhpD-like"/>
</dbReference>
<dbReference type="SUPFAM" id="SSF69118">
    <property type="entry name" value="AhpD-like"/>
    <property type="match status" value="1"/>
</dbReference>
<dbReference type="STRING" id="2282107.A0A286UGI2"/>
<dbReference type="InParanoid" id="A0A286UGI2"/>
<sequence>MQTTEDLHKLLYTEGEKQRRKVLGDVHVDKSTKKDVSDFARAGVELVTEVAWGTIWTRPGLEAKQRSLVVMSVLSALGKQTELASHVKGALNNGWTEDELKEIFMQIMLQCGMPKGMECFRTADAAIKEWRIEHGKE</sequence>
<protein>
    <submittedName>
        <fullName evidence="2">4-carboxymuconolactone decarboxylase</fullName>
    </submittedName>
</protein>
<dbReference type="InterPro" id="IPR052512">
    <property type="entry name" value="4CMD/NDH-1_regulator"/>
</dbReference>
<name>A0A286UGI2_9AGAM</name>
<dbReference type="PANTHER" id="PTHR33570:SF2">
    <property type="entry name" value="CARBOXYMUCONOLACTONE DECARBOXYLASE-LIKE DOMAIN-CONTAINING PROTEIN"/>
    <property type="match status" value="1"/>
</dbReference>
<evidence type="ECO:0000313" key="2">
    <source>
        <dbReference type="EMBL" id="PAV18638.1"/>
    </source>
</evidence>
<dbReference type="OrthoDB" id="104509at2759"/>
<organism evidence="2 3">
    <name type="scientific">Pyrrhoderma noxium</name>
    <dbReference type="NCBI Taxonomy" id="2282107"/>
    <lineage>
        <taxon>Eukaryota</taxon>
        <taxon>Fungi</taxon>
        <taxon>Dikarya</taxon>
        <taxon>Basidiomycota</taxon>
        <taxon>Agaricomycotina</taxon>
        <taxon>Agaricomycetes</taxon>
        <taxon>Hymenochaetales</taxon>
        <taxon>Hymenochaetaceae</taxon>
        <taxon>Pyrrhoderma</taxon>
    </lineage>
</organism>
<dbReference type="EMBL" id="NBII01000005">
    <property type="protein sequence ID" value="PAV18638.1"/>
    <property type="molecule type" value="Genomic_DNA"/>
</dbReference>
<dbReference type="PANTHER" id="PTHR33570">
    <property type="entry name" value="4-CARBOXYMUCONOLACTONE DECARBOXYLASE FAMILY PROTEIN"/>
    <property type="match status" value="1"/>
</dbReference>
<dbReference type="InterPro" id="IPR003779">
    <property type="entry name" value="CMD-like"/>
</dbReference>
<dbReference type="GO" id="GO:0051920">
    <property type="term" value="F:peroxiredoxin activity"/>
    <property type="evidence" value="ECO:0007669"/>
    <property type="project" value="InterPro"/>
</dbReference>